<evidence type="ECO:0000256" key="1">
    <source>
        <dbReference type="SAM" id="SignalP"/>
    </source>
</evidence>
<name>A0A0K0FV01_STRVS</name>
<keyword evidence="1" id="KW-0732">Signal</keyword>
<reference evidence="3" key="2">
    <citation type="submission" date="2015-08" db="UniProtKB">
        <authorList>
            <consortium name="WormBaseParasite"/>
        </authorList>
    </citation>
    <scope>IDENTIFICATION</scope>
</reference>
<feature type="signal peptide" evidence="1">
    <location>
        <begin position="1"/>
        <end position="25"/>
    </location>
</feature>
<keyword evidence="2" id="KW-1185">Reference proteome</keyword>
<sequence length="118" mass="14024">MYSKNRSLSTFIIILIISLTKNVIGENYLQNYGTGIFKYKSTPDDDFYYKIMRINKDIPLFPNRYNEIRQYFNNDDEIDYDSKYIITKRVSKNIKTREDGGSYSHLHASRCYFNPVSC</sequence>
<dbReference type="WBParaSite" id="SVE_1616500.1">
    <property type="protein sequence ID" value="SVE_1616500.1"/>
    <property type="gene ID" value="SVE_1616500"/>
</dbReference>
<protein>
    <submittedName>
        <fullName evidence="3">Fam-c protein</fullName>
    </submittedName>
</protein>
<reference evidence="2" key="1">
    <citation type="submission" date="2014-07" db="EMBL/GenBank/DDBJ databases">
        <authorList>
            <person name="Martin A.A"/>
            <person name="De Silva N."/>
        </authorList>
    </citation>
    <scope>NUCLEOTIDE SEQUENCE</scope>
</reference>
<dbReference type="AlphaFoldDB" id="A0A0K0FV01"/>
<accession>A0A0K0FV01</accession>
<proteinExistence type="predicted"/>
<organism evidence="2 3">
    <name type="scientific">Strongyloides venezuelensis</name>
    <name type="common">Threadworm</name>
    <dbReference type="NCBI Taxonomy" id="75913"/>
    <lineage>
        <taxon>Eukaryota</taxon>
        <taxon>Metazoa</taxon>
        <taxon>Ecdysozoa</taxon>
        <taxon>Nematoda</taxon>
        <taxon>Chromadorea</taxon>
        <taxon>Rhabditida</taxon>
        <taxon>Tylenchina</taxon>
        <taxon>Panagrolaimomorpha</taxon>
        <taxon>Strongyloidoidea</taxon>
        <taxon>Strongyloididae</taxon>
        <taxon>Strongyloides</taxon>
    </lineage>
</organism>
<evidence type="ECO:0000313" key="2">
    <source>
        <dbReference type="Proteomes" id="UP000035680"/>
    </source>
</evidence>
<feature type="chain" id="PRO_5005330117" evidence="1">
    <location>
        <begin position="26"/>
        <end position="118"/>
    </location>
</feature>
<dbReference type="Proteomes" id="UP000035680">
    <property type="component" value="Unassembled WGS sequence"/>
</dbReference>
<evidence type="ECO:0000313" key="3">
    <source>
        <dbReference type="WBParaSite" id="SVE_1616500.1"/>
    </source>
</evidence>